<dbReference type="OrthoDB" id="10035764at2759"/>
<dbReference type="AlphaFoldDB" id="A0A2G9UZ69"/>
<dbReference type="Proteomes" id="UP000230423">
    <property type="component" value="Unassembled WGS sequence"/>
</dbReference>
<protein>
    <submittedName>
        <fullName evidence="1">Uncharacterized protein</fullName>
    </submittedName>
</protein>
<dbReference type="EMBL" id="KZ345132">
    <property type="protein sequence ID" value="PIO75541.1"/>
    <property type="molecule type" value="Genomic_DNA"/>
</dbReference>
<gene>
    <name evidence="1" type="ORF">TELCIR_02406</name>
</gene>
<organism evidence="1 2">
    <name type="scientific">Teladorsagia circumcincta</name>
    <name type="common">Brown stomach worm</name>
    <name type="synonym">Ostertagia circumcincta</name>
    <dbReference type="NCBI Taxonomy" id="45464"/>
    <lineage>
        <taxon>Eukaryota</taxon>
        <taxon>Metazoa</taxon>
        <taxon>Ecdysozoa</taxon>
        <taxon>Nematoda</taxon>
        <taxon>Chromadorea</taxon>
        <taxon>Rhabditida</taxon>
        <taxon>Rhabditina</taxon>
        <taxon>Rhabditomorpha</taxon>
        <taxon>Strongyloidea</taxon>
        <taxon>Trichostrongylidae</taxon>
        <taxon>Teladorsagia</taxon>
    </lineage>
</organism>
<name>A0A2G9UZ69_TELCI</name>
<proteinExistence type="predicted"/>
<evidence type="ECO:0000313" key="2">
    <source>
        <dbReference type="Proteomes" id="UP000230423"/>
    </source>
</evidence>
<reference evidence="1 2" key="1">
    <citation type="submission" date="2015-09" db="EMBL/GenBank/DDBJ databases">
        <title>Draft genome of the parasitic nematode Teladorsagia circumcincta isolate WARC Sus (inbred).</title>
        <authorList>
            <person name="Mitreva M."/>
        </authorList>
    </citation>
    <scope>NUCLEOTIDE SEQUENCE [LARGE SCALE GENOMIC DNA]</scope>
    <source>
        <strain evidence="1 2">S</strain>
    </source>
</reference>
<accession>A0A2G9UZ69</accession>
<keyword evidence="2" id="KW-1185">Reference proteome</keyword>
<evidence type="ECO:0000313" key="1">
    <source>
        <dbReference type="EMBL" id="PIO75541.1"/>
    </source>
</evidence>
<sequence>MWPYEKARRAFMDSDAKLRARNLEPEWCVAGLCVDNPKRLRECSDINEKTCRKYSKAKLRHYCKASEFKEICCRSCEQLKDL</sequence>